<dbReference type="InterPro" id="IPR019400">
    <property type="entry name" value="Peptidase_C65_otubain"/>
</dbReference>
<dbReference type="InterPro" id="IPR038765">
    <property type="entry name" value="Papain-like_cys_pep_sf"/>
</dbReference>
<dbReference type="GO" id="GO:0043130">
    <property type="term" value="F:ubiquitin binding"/>
    <property type="evidence" value="ECO:0007669"/>
    <property type="project" value="TreeGrafter"/>
</dbReference>
<protein>
    <recommendedName>
        <fullName evidence="2">ubiquitinyl hydrolase 1</fullName>
        <ecNumber evidence="2">3.4.19.12</ecNumber>
    </recommendedName>
</protein>
<proteinExistence type="predicted"/>
<dbReference type="STRING" id="401625.A0A0P1BBB0"/>
<keyword evidence="5" id="KW-0378">Hydrolase</keyword>
<dbReference type="SUPFAM" id="SSF54001">
    <property type="entry name" value="Cysteine proteinases"/>
    <property type="match status" value="1"/>
</dbReference>
<feature type="domain" description="OTU" evidence="7">
    <location>
        <begin position="73"/>
        <end position="271"/>
    </location>
</feature>
<dbReference type="Proteomes" id="UP000054845">
    <property type="component" value="Unassembled WGS sequence"/>
</dbReference>
<dbReference type="GO" id="GO:0004843">
    <property type="term" value="F:cysteine-type deubiquitinase activity"/>
    <property type="evidence" value="ECO:0007669"/>
    <property type="project" value="UniProtKB-EC"/>
</dbReference>
<dbReference type="InterPro" id="IPR042467">
    <property type="entry name" value="Peptidase_C65_otubain_sub2"/>
</dbReference>
<evidence type="ECO:0000256" key="3">
    <source>
        <dbReference type="ARBA" id="ARBA00022670"/>
    </source>
</evidence>
<evidence type="ECO:0000256" key="2">
    <source>
        <dbReference type="ARBA" id="ARBA00012759"/>
    </source>
</evidence>
<reference evidence="8 9" key="1">
    <citation type="submission" date="2014-09" db="EMBL/GenBank/DDBJ databases">
        <authorList>
            <person name="Magalhaes I.L.F."/>
            <person name="Oliveira U."/>
            <person name="Santos F.R."/>
            <person name="Vidigal T.H.D.A."/>
            <person name="Brescovit A.D."/>
            <person name="Santos A.J."/>
        </authorList>
    </citation>
    <scope>NUCLEOTIDE SEQUENCE [LARGE SCALE GENOMIC DNA]</scope>
</reference>
<accession>A0A0P1BBB0</accession>
<evidence type="ECO:0000256" key="1">
    <source>
        <dbReference type="ARBA" id="ARBA00000707"/>
    </source>
</evidence>
<organism evidence="8 9">
    <name type="scientific">Ceraceosorus bombacis</name>
    <dbReference type="NCBI Taxonomy" id="401625"/>
    <lineage>
        <taxon>Eukaryota</taxon>
        <taxon>Fungi</taxon>
        <taxon>Dikarya</taxon>
        <taxon>Basidiomycota</taxon>
        <taxon>Ustilaginomycotina</taxon>
        <taxon>Exobasidiomycetes</taxon>
        <taxon>Ceraceosorales</taxon>
        <taxon>Ceraceosoraceae</taxon>
        <taxon>Ceraceosorus</taxon>
    </lineage>
</organism>
<comment type="catalytic activity">
    <reaction evidence="1">
        <text>Thiol-dependent hydrolysis of ester, thioester, amide, peptide and isopeptide bonds formed by the C-terminal Gly of ubiquitin (a 76-residue protein attached to proteins as an intracellular targeting signal).</text>
        <dbReference type="EC" id="3.4.19.12"/>
    </reaction>
</comment>
<dbReference type="OrthoDB" id="18915at2759"/>
<evidence type="ECO:0000313" key="8">
    <source>
        <dbReference type="EMBL" id="CEH13024.1"/>
    </source>
</evidence>
<name>A0A0P1BBB0_9BASI</name>
<dbReference type="GO" id="GO:0005634">
    <property type="term" value="C:nucleus"/>
    <property type="evidence" value="ECO:0007669"/>
    <property type="project" value="TreeGrafter"/>
</dbReference>
<dbReference type="Gene3D" id="1.20.1300.20">
    <property type="entry name" value="Peptidase C65 Otubain, subdomain 2"/>
    <property type="match status" value="1"/>
</dbReference>
<sequence>MSAAEVTKDTKLSDLTDAQRAELGQRAKEESISGQALLGPQETLDGLEEEYRKGNYAEFADKVKWLREKGDFIGMRRVRGDGNCFYAAFAFALVQKLLHFNDRPMHHFIVKHLEGTLALLKKTGFDESIYAYLKDNAEDFTPFLFTLEDEYGGKAPTLDDFCANQVEAIGKEADHVQIAALSSCLKVSLHVAYLTASGAPPETPALEKKMGEAFAGGVAVPGEEAASKREAANDPHRVDLVEFEVPSTIGVGMDIGTLLFRPGHYDLLVRAAPQASPDISIPRA</sequence>
<keyword evidence="4" id="KW-0833">Ubl conjugation pathway</keyword>
<evidence type="ECO:0000259" key="7">
    <source>
        <dbReference type="PROSITE" id="PS50802"/>
    </source>
</evidence>
<dbReference type="Pfam" id="PF10275">
    <property type="entry name" value="Peptidase_C65"/>
    <property type="match status" value="2"/>
</dbReference>
<evidence type="ECO:0000256" key="4">
    <source>
        <dbReference type="ARBA" id="ARBA00022786"/>
    </source>
</evidence>
<dbReference type="PANTHER" id="PTHR12931:SF15">
    <property type="entry name" value="UBIQUITIN THIOESTERASE OTUBAIN-LIKE"/>
    <property type="match status" value="1"/>
</dbReference>
<dbReference type="GO" id="GO:0071108">
    <property type="term" value="P:protein K48-linked deubiquitination"/>
    <property type="evidence" value="ECO:0007669"/>
    <property type="project" value="TreeGrafter"/>
</dbReference>
<keyword evidence="9" id="KW-1185">Reference proteome</keyword>
<keyword evidence="6" id="KW-0788">Thiol protease</keyword>
<keyword evidence="3" id="KW-0645">Protease</keyword>
<evidence type="ECO:0000256" key="5">
    <source>
        <dbReference type="ARBA" id="ARBA00022801"/>
    </source>
</evidence>
<dbReference type="InterPro" id="IPR042468">
    <property type="entry name" value="Peptidase_C65_otubain_sub1"/>
</dbReference>
<dbReference type="CDD" id="cd22749">
    <property type="entry name" value="Otubain_C65"/>
    <property type="match status" value="1"/>
</dbReference>
<dbReference type="PANTHER" id="PTHR12931">
    <property type="entry name" value="UBIQUITIN THIOLESTERASE PROTEIN OTUB"/>
    <property type="match status" value="1"/>
</dbReference>
<evidence type="ECO:0000256" key="6">
    <source>
        <dbReference type="ARBA" id="ARBA00022807"/>
    </source>
</evidence>
<dbReference type="EC" id="3.4.19.12" evidence="2"/>
<dbReference type="EMBL" id="CCYA01000192">
    <property type="protein sequence ID" value="CEH13024.1"/>
    <property type="molecule type" value="Genomic_DNA"/>
</dbReference>
<dbReference type="Gene3D" id="3.30.200.60">
    <property type="entry name" value="Peptidase C65 Otubain, subdomain 1"/>
    <property type="match status" value="1"/>
</dbReference>
<dbReference type="InterPro" id="IPR003323">
    <property type="entry name" value="OTU_dom"/>
</dbReference>
<dbReference type="GO" id="GO:0006508">
    <property type="term" value="P:proteolysis"/>
    <property type="evidence" value="ECO:0007669"/>
    <property type="project" value="UniProtKB-KW"/>
</dbReference>
<dbReference type="AlphaFoldDB" id="A0A0P1BBB0"/>
<dbReference type="PROSITE" id="PS50802">
    <property type="entry name" value="OTU"/>
    <property type="match status" value="1"/>
</dbReference>
<evidence type="ECO:0000313" key="9">
    <source>
        <dbReference type="Proteomes" id="UP000054845"/>
    </source>
</evidence>